<dbReference type="Proteomes" id="UP000033769">
    <property type="component" value="Unassembled WGS sequence"/>
</dbReference>
<dbReference type="AlphaFoldDB" id="A0A0F3MCK6"/>
<dbReference type="PATRIC" id="fig|1359184.3.peg.3009"/>
<proteinExistence type="predicted"/>
<accession>A0A0F3MCK6</accession>
<dbReference type="EMBL" id="LANO01000007">
    <property type="protein sequence ID" value="KJV53485.1"/>
    <property type="molecule type" value="Genomic_DNA"/>
</dbReference>
<comment type="caution">
    <text evidence="1">The sequence shown here is derived from an EMBL/GenBank/DDBJ whole genome shotgun (WGS) entry which is preliminary data.</text>
</comment>
<gene>
    <name evidence="1" type="ORF">OTSGILL_0724</name>
</gene>
<reference evidence="1 2" key="1">
    <citation type="submission" date="2015-02" db="EMBL/GenBank/DDBJ databases">
        <title>Genome Sequencing of Rickettsiales.</title>
        <authorList>
            <person name="Daugherty S.C."/>
            <person name="Su Q."/>
            <person name="Abolude K."/>
            <person name="Beier-Sexton M."/>
            <person name="Carlyon J.A."/>
            <person name="Carter R."/>
            <person name="Day N.P."/>
            <person name="Dumler S.J."/>
            <person name="Dyachenko V."/>
            <person name="Godinez A."/>
            <person name="Kurtti T.J."/>
            <person name="Lichay M."/>
            <person name="Mullins K.E."/>
            <person name="Ott S."/>
            <person name="Pappas-Brown V."/>
            <person name="Paris D.H."/>
            <person name="Patel P."/>
            <person name="Richards A.L."/>
            <person name="Sadzewicz L."/>
            <person name="Sears K."/>
            <person name="Seidman D."/>
            <person name="Sengamalay N."/>
            <person name="Stenos J."/>
            <person name="Tallon L.J."/>
            <person name="Vincent G."/>
            <person name="Fraser C.M."/>
            <person name="Munderloh U."/>
            <person name="Dunning-Hotopp J.C."/>
        </authorList>
    </citation>
    <scope>NUCLEOTIDE SEQUENCE [LARGE SCALE GENOMIC DNA]</scope>
    <source>
        <strain evidence="1 2">Gilliam</strain>
    </source>
</reference>
<name>A0A0F3MCK6_ORITS</name>
<evidence type="ECO:0000313" key="2">
    <source>
        <dbReference type="Proteomes" id="UP000033769"/>
    </source>
</evidence>
<dbReference type="Gene3D" id="3.20.20.70">
    <property type="entry name" value="Aldolase class I"/>
    <property type="match status" value="1"/>
</dbReference>
<protein>
    <submittedName>
        <fullName evidence="1">Dihydrodipicolinate synthase domain protein</fullName>
    </submittedName>
</protein>
<dbReference type="InterPro" id="IPR013785">
    <property type="entry name" value="Aldolase_TIM"/>
</dbReference>
<organism evidence="1 2">
    <name type="scientific">Orientia tsutsugamushi str. Gilliam</name>
    <dbReference type="NCBI Taxonomy" id="1359184"/>
    <lineage>
        <taxon>Bacteria</taxon>
        <taxon>Pseudomonadati</taxon>
        <taxon>Pseudomonadota</taxon>
        <taxon>Alphaproteobacteria</taxon>
        <taxon>Rickettsiales</taxon>
        <taxon>Rickettsiaceae</taxon>
        <taxon>Rickettsieae</taxon>
        <taxon>Orientia</taxon>
    </lineage>
</organism>
<evidence type="ECO:0000313" key="1">
    <source>
        <dbReference type="EMBL" id="KJV53485.1"/>
    </source>
</evidence>
<sequence length="31" mass="3546">MKKIFNGLITALVTPFKDATKQIDFDALENY</sequence>